<feature type="region of interest" description="Disordered" evidence="8">
    <location>
        <begin position="240"/>
        <end position="362"/>
    </location>
</feature>
<gene>
    <name evidence="10" type="primary">Golm1</name>
    <name evidence="10" type="ORF">BARMAR_R03960</name>
</gene>
<keyword evidence="6" id="KW-0175">Coiled coil</keyword>
<evidence type="ECO:0000313" key="11">
    <source>
        <dbReference type="Proteomes" id="UP000578343"/>
    </source>
</evidence>
<reference evidence="10 11" key="1">
    <citation type="submission" date="2019-09" db="EMBL/GenBank/DDBJ databases">
        <title>Bird 10,000 Genomes (B10K) Project - Family phase.</title>
        <authorList>
            <person name="Zhang G."/>
        </authorList>
    </citation>
    <scope>NUCLEOTIDE SEQUENCE [LARGE SCALE GENOMIC DNA]</scope>
    <source>
        <strain evidence="10">B10K-DU-001-21</strain>
        <tissue evidence="10">Muscle</tissue>
    </source>
</reference>
<dbReference type="PANTHER" id="PTHR15896">
    <property type="entry name" value="GOLGI PHOSPHOPROTEIN 2/GP73-RELATED"/>
    <property type="match status" value="1"/>
</dbReference>
<feature type="compositionally biased region" description="Basic and acidic residues" evidence="8">
    <location>
        <begin position="240"/>
        <end position="255"/>
    </location>
</feature>
<evidence type="ECO:0000256" key="3">
    <source>
        <dbReference type="ARBA" id="ARBA00022692"/>
    </source>
</evidence>
<dbReference type="Gene3D" id="1.10.287.1490">
    <property type="match status" value="1"/>
</dbReference>
<keyword evidence="4" id="KW-0735">Signal-anchor</keyword>
<organism evidence="10 11">
    <name type="scientific">Baryphthengus martii</name>
    <name type="common">Rufous motmot</name>
    <dbReference type="NCBI Taxonomy" id="176943"/>
    <lineage>
        <taxon>Eukaryota</taxon>
        <taxon>Metazoa</taxon>
        <taxon>Chordata</taxon>
        <taxon>Craniata</taxon>
        <taxon>Vertebrata</taxon>
        <taxon>Euteleostomi</taxon>
        <taxon>Archelosauria</taxon>
        <taxon>Archosauria</taxon>
        <taxon>Dinosauria</taxon>
        <taxon>Saurischia</taxon>
        <taxon>Theropoda</taxon>
        <taxon>Coelurosauria</taxon>
        <taxon>Aves</taxon>
        <taxon>Neognathae</taxon>
        <taxon>Neoaves</taxon>
        <taxon>Telluraves</taxon>
        <taxon>Coraciimorphae</taxon>
        <taxon>Coraciiformes</taxon>
        <taxon>Momotidae</taxon>
        <taxon>Baryphthengus</taxon>
    </lineage>
</organism>
<feature type="non-terminal residue" evidence="10">
    <location>
        <position position="376"/>
    </location>
</feature>
<dbReference type="GO" id="GO:0005794">
    <property type="term" value="C:Golgi apparatus"/>
    <property type="evidence" value="ECO:0007669"/>
    <property type="project" value="TreeGrafter"/>
</dbReference>
<keyword evidence="11" id="KW-1185">Reference proteome</keyword>
<feature type="compositionally biased region" description="Basic and acidic residues" evidence="8">
    <location>
        <begin position="320"/>
        <end position="345"/>
    </location>
</feature>
<dbReference type="InterPro" id="IPR026139">
    <property type="entry name" value="GOLM1/CASC4"/>
</dbReference>
<evidence type="ECO:0000256" key="8">
    <source>
        <dbReference type="SAM" id="MobiDB-lite"/>
    </source>
</evidence>
<dbReference type="PRINTS" id="PR02084">
    <property type="entry name" value="GOLM1CASC4"/>
</dbReference>
<comment type="caution">
    <text evidence="10">The sequence shown here is derived from an EMBL/GenBank/DDBJ whole genome shotgun (WGS) entry which is preliminary data.</text>
</comment>
<evidence type="ECO:0000256" key="5">
    <source>
        <dbReference type="ARBA" id="ARBA00022989"/>
    </source>
</evidence>
<evidence type="ECO:0000256" key="2">
    <source>
        <dbReference type="ARBA" id="ARBA00007474"/>
    </source>
</evidence>
<evidence type="ECO:0000256" key="1">
    <source>
        <dbReference type="ARBA" id="ARBA00004606"/>
    </source>
</evidence>
<dbReference type="PANTHER" id="PTHR15896:SF8">
    <property type="entry name" value="GOLGI MEMBRANE PROTEIN 1"/>
    <property type="match status" value="1"/>
</dbReference>
<name>A0A7K9E034_BARMA</name>
<evidence type="ECO:0000313" key="10">
    <source>
        <dbReference type="EMBL" id="NXG70143.1"/>
    </source>
</evidence>
<sequence length="376" mass="42832">MKSPPLLVAVLVACIIVLGFNYWIASSRSVDLQGRIMDLEGKVRRAAAERGAVELKKNEFQGELERQRQQIDKIQSLHGFQMENANRVHQEEKAVLMSNITVNERLIQSLREHLKELQTEYGKLQLDVYWFQKNQTNLQKKFSYDLSQCINQMKELKEQCEERIDELTKKSSDVPQIKENKDFSEDSKKISQVSTQLPPMEQTEFKQAYLEQQKTSEDVSKVVPTVKKTDLLQAKERINDLADIRKQEPKTEEKLSSQPKNPQDSLKAAAGHKKLPPESEKTLNPSEDENHIAGQDALQPAAEQAASEEIEREQLVNYDAKPDDTTSAKADKQENEALNQDKDVDYNLDENEAESETDKQAALAGIENGKKVKIVL</sequence>
<proteinExistence type="inferred from homology"/>
<evidence type="ECO:0000256" key="4">
    <source>
        <dbReference type="ARBA" id="ARBA00022968"/>
    </source>
</evidence>
<dbReference type="OrthoDB" id="9947543at2759"/>
<evidence type="ECO:0000256" key="6">
    <source>
        <dbReference type="ARBA" id="ARBA00023054"/>
    </source>
</evidence>
<feature type="compositionally biased region" description="Acidic residues" evidence="8">
    <location>
        <begin position="346"/>
        <end position="355"/>
    </location>
</feature>
<dbReference type="GO" id="GO:0016020">
    <property type="term" value="C:membrane"/>
    <property type="evidence" value="ECO:0007669"/>
    <property type="project" value="UniProtKB-SubCell"/>
</dbReference>
<feature type="region of interest" description="Disordered" evidence="8">
    <location>
        <begin position="167"/>
        <end position="202"/>
    </location>
</feature>
<comment type="subcellular location">
    <subcellularLocation>
        <location evidence="1">Membrane</location>
        <topology evidence="1">Single-pass type II membrane protein</topology>
    </subcellularLocation>
</comment>
<keyword evidence="5 9" id="KW-1133">Transmembrane helix</keyword>
<evidence type="ECO:0000256" key="9">
    <source>
        <dbReference type="SAM" id="Phobius"/>
    </source>
</evidence>
<keyword evidence="7 9" id="KW-0472">Membrane</keyword>
<feature type="non-terminal residue" evidence="10">
    <location>
        <position position="1"/>
    </location>
</feature>
<protein>
    <submittedName>
        <fullName evidence="10">GOLM1 protein</fullName>
    </submittedName>
</protein>
<dbReference type="Proteomes" id="UP000578343">
    <property type="component" value="Unassembled WGS sequence"/>
</dbReference>
<feature type="compositionally biased region" description="Basic and acidic residues" evidence="8">
    <location>
        <begin position="167"/>
        <end position="189"/>
    </location>
</feature>
<evidence type="ECO:0000256" key="7">
    <source>
        <dbReference type="ARBA" id="ARBA00023136"/>
    </source>
</evidence>
<keyword evidence="3 9" id="KW-0812">Transmembrane</keyword>
<comment type="similarity">
    <text evidence="2">Belongs to the GOLM family.</text>
</comment>
<feature type="transmembrane region" description="Helical" evidence="9">
    <location>
        <begin position="6"/>
        <end position="25"/>
    </location>
</feature>
<dbReference type="EMBL" id="VWZK01004015">
    <property type="protein sequence ID" value="NXG70143.1"/>
    <property type="molecule type" value="Genomic_DNA"/>
</dbReference>
<dbReference type="AlphaFoldDB" id="A0A7K9E034"/>
<accession>A0A7K9E034</accession>